<keyword evidence="7" id="KW-1185">Reference proteome</keyword>
<dbReference type="GO" id="GO:0030154">
    <property type="term" value="P:cell differentiation"/>
    <property type="evidence" value="ECO:0007669"/>
    <property type="project" value="TreeGrafter"/>
</dbReference>
<dbReference type="PANTHER" id="PTHR11829:SF343">
    <property type="entry name" value="FORK-HEAD DOMAIN-CONTAINING PROTEIN"/>
    <property type="match status" value="1"/>
</dbReference>
<dbReference type="Gene3D" id="1.10.10.10">
    <property type="entry name" value="Winged helix-like DNA-binding domain superfamily/Winged helix DNA-binding domain"/>
    <property type="match status" value="1"/>
</dbReference>
<evidence type="ECO:0000313" key="6">
    <source>
        <dbReference type="EMBL" id="VDP85181.1"/>
    </source>
</evidence>
<evidence type="ECO:0000256" key="1">
    <source>
        <dbReference type="ARBA" id="ARBA00023125"/>
    </source>
</evidence>
<keyword evidence="2 3" id="KW-0539">Nucleus</keyword>
<dbReference type="PROSITE" id="PS00658">
    <property type="entry name" value="FORK_HEAD_2"/>
    <property type="match status" value="1"/>
</dbReference>
<evidence type="ECO:0000259" key="5">
    <source>
        <dbReference type="PROSITE" id="PS50039"/>
    </source>
</evidence>
<dbReference type="GO" id="GO:0009653">
    <property type="term" value="P:anatomical structure morphogenesis"/>
    <property type="evidence" value="ECO:0007669"/>
    <property type="project" value="TreeGrafter"/>
</dbReference>
<dbReference type="InterPro" id="IPR036388">
    <property type="entry name" value="WH-like_DNA-bd_sf"/>
</dbReference>
<dbReference type="OrthoDB" id="5402974at2759"/>
<comment type="subcellular location">
    <subcellularLocation>
        <location evidence="3">Nucleus</location>
    </subcellularLocation>
</comment>
<gene>
    <name evidence="6" type="ORF">ECPE_LOCUS9334</name>
</gene>
<dbReference type="SMART" id="SM00339">
    <property type="entry name" value="FH"/>
    <property type="match status" value="1"/>
</dbReference>
<dbReference type="PROSITE" id="PS50039">
    <property type="entry name" value="FORK_HEAD_3"/>
    <property type="match status" value="1"/>
</dbReference>
<evidence type="ECO:0000313" key="8">
    <source>
        <dbReference type="WBParaSite" id="ECPE_0000936301-mRNA-1"/>
    </source>
</evidence>
<reference evidence="8" key="1">
    <citation type="submission" date="2016-06" db="UniProtKB">
        <authorList>
            <consortium name="WormBaseParasite"/>
        </authorList>
    </citation>
    <scope>IDENTIFICATION</scope>
</reference>
<evidence type="ECO:0000256" key="4">
    <source>
        <dbReference type="SAM" id="MobiDB-lite"/>
    </source>
</evidence>
<reference evidence="6 7" key="2">
    <citation type="submission" date="2018-11" db="EMBL/GenBank/DDBJ databases">
        <authorList>
            <consortium name="Pathogen Informatics"/>
        </authorList>
    </citation>
    <scope>NUCLEOTIDE SEQUENCE [LARGE SCALE GENOMIC DNA]</scope>
    <source>
        <strain evidence="6 7">Egypt</strain>
    </source>
</reference>
<dbReference type="EMBL" id="UZAN01047247">
    <property type="protein sequence ID" value="VDP85181.1"/>
    <property type="molecule type" value="Genomic_DNA"/>
</dbReference>
<dbReference type="Pfam" id="PF00250">
    <property type="entry name" value="Forkhead"/>
    <property type="match status" value="1"/>
</dbReference>
<dbReference type="InterPro" id="IPR018122">
    <property type="entry name" value="TF_fork_head_CS_1"/>
</dbReference>
<name>A0A183AQU9_9TREM</name>
<dbReference type="SUPFAM" id="SSF46785">
    <property type="entry name" value="Winged helix' DNA-binding domain"/>
    <property type="match status" value="1"/>
</dbReference>
<organism evidence="8">
    <name type="scientific">Echinostoma caproni</name>
    <dbReference type="NCBI Taxonomy" id="27848"/>
    <lineage>
        <taxon>Eukaryota</taxon>
        <taxon>Metazoa</taxon>
        <taxon>Spiralia</taxon>
        <taxon>Lophotrochozoa</taxon>
        <taxon>Platyhelminthes</taxon>
        <taxon>Trematoda</taxon>
        <taxon>Digenea</taxon>
        <taxon>Plagiorchiida</taxon>
        <taxon>Echinostomata</taxon>
        <taxon>Echinostomatoidea</taxon>
        <taxon>Echinostomatidae</taxon>
        <taxon>Echinostoma</taxon>
    </lineage>
</organism>
<sequence>MVEEGAENTITKPPFSYITLIVSAMSSKPSKHITLNEIYAWIMSTFAYYRKNTRRWQNSVRHALSFNDCFIKIPRPSGEAGKGCYWTVHPRAVDMFENGSSMRRNRKFVDESRVRTGPGRRRIPAYSKANIVADGNYCMKQECRPILKNQAKLPTSTLVNNLKHSNPSRNVDDISGAGNHTNFDPLWYSSIHKSTDLDNFGLGCWNRNQWLEFHSDNNLEYQRETMWRVHNHPERQSAQHQYPQVSSSVIITTSPIPVGTEFDASHDSIRNPNPSDHSDTKLWPFENRSDQRVVPSICTTIRQFVELDSQTSSSV</sequence>
<feature type="domain" description="Fork-head" evidence="5">
    <location>
        <begin position="12"/>
        <end position="106"/>
    </location>
</feature>
<dbReference type="PROSITE" id="PS00657">
    <property type="entry name" value="FORK_HEAD_1"/>
    <property type="match status" value="1"/>
</dbReference>
<dbReference type="PRINTS" id="PR00053">
    <property type="entry name" value="FORKHEAD"/>
</dbReference>
<dbReference type="AlphaFoldDB" id="A0A183AQU9"/>
<dbReference type="FunFam" id="1.10.10.10:FF:000135">
    <property type="entry name" value="forkhead box protein G1"/>
    <property type="match status" value="1"/>
</dbReference>
<dbReference type="GO" id="GO:0000978">
    <property type="term" value="F:RNA polymerase II cis-regulatory region sequence-specific DNA binding"/>
    <property type="evidence" value="ECO:0007669"/>
    <property type="project" value="TreeGrafter"/>
</dbReference>
<dbReference type="InterPro" id="IPR050211">
    <property type="entry name" value="FOX_domain-containing"/>
</dbReference>
<feature type="DNA-binding region" description="Fork-head" evidence="3">
    <location>
        <begin position="12"/>
        <end position="106"/>
    </location>
</feature>
<evidence type="ECO:0000256" key="3">
    <source>
        <dbReference type="PROSITE-ProRule" id="PRU00089"/>
    </source>
</evidence>
<keyword evidence="1 3" id="KW-0238">DNA-binding</keyword>
<evidence type="ECO:0000256" key="2">
    <source>
        <dbReference type="ARBA" id="ARBA00023242"/>
    </source>
</evidence>
<dbReference type="InterPro" id="IPR001766">
    <property type="entry name" value="Fork_head_dom"/>
</dbReference>
<dbReference type="InterPro" id="IPR036390">
    <property type="entry name" value="WH_DNA-bd_sf"/>
</dbReference>
<dbReference type="InterPro" id="IPR030456">
    <property type="entry name" value="TF_fork_head_CS_2"/>
</dbReference>
<dbReference type="PANTHER" id="PTHR11829">
    <property type="entry name" value="FORKHEAD BOX PROTEIN"/>
    <property type="match status" value="1"/>
</dbReference>
<proteinExistence type="predicted"/>
<accession>A0A183AQU9</accession>
<feature type="region of interest" description="Disordered" evidence="4">
    <location>
        <begin position="261"/>
        <end position="282"/>
    </location>
</feature>
<dbReference type="WBParaSite" id="ECPE_0000936301-mRNA-1">
    <property type="protein sequence ID" value="ECPE_0000936301-mRNA-1"/>
    <property type="gene ID" value="ECPE_0000936301"/>
</dbReference>
<protein>
    <submittedName>
        <fullName evidence="8">Fork-head domain-containing protein</fullName>
    </submittedName>
</protein>
<evidence type="ECO:0000313" key="7">
    <source>
        <dbReference type="Proteomes" id="UP000272942"/>
    </source>
</evidence>
<dbReference type="GO" id="GO:0005634">
    <property type="term" value="C:nucleus"/>
    <property type="evidence" value="ECO:0007669"/>
    <property type="project" value="UniProtKB-SubCell"/>
</dbReference>
<dbReference type="GO" id="GO:0000981">
    <property type="term" value="F:DNA-binding transcription factor activity, RNA polymerase II-specific"/>
    <property type="evidence" value="ECO:0007669"/>
    <property type="project" value="TreeGrafter"/>
</dbReference>
<dbReference type="Proteomes" id="UP000272942">
    <property type="component" value="Unassembled WGS sequence"/>
</dbReference>